<sequence>MDIQQTSLRILLFPWLAHSHIFPYLELAKKLSQKNFNIYFCSTASNLSSVSKSIEKNCDFSIQLVELHLPSCPELPPHYHTTKNVPPDLMPKLHQAFQLSSSSFAEITKTIKPDLLIYDFFQPWAATLASSLGIPAVFFSTSGAAAYSFYHHKFTYGNAIFPHKAIYLRDCERMNLEALLKSKDEGDDFAFGNFKRSCEVVLMKSCWGIEGEVS</sequence>
<name>A0ABD1T213_9LAMI</name>
<evidence type="ECO:0000259" key="2">
    <source>
        <dbReference type="Pfam" id="PF26168"/>
    </source>
</evidence>
<dbReference type="Pfam" id="PF26168">
    <property type="entry name" value="Glyco_transf_N"/>
    <property type="match status" value="1"/>
</dbReference>
<feature type="domain" description="Glycosyltransferase N-terminal" evidence="2">
    <location>
        <begin position="9"/>
        <end position="170"/>
    </location>
</feature>
<keyword evidence="4" id="KW-1185">Reference proteome</keyword>
<dbReference type="Proteomes" id="UP001604336">
    <property type="component" value="Unassembled WGS sequence"/>
</dbReference>
<dbReference type="GO" id="GO:1901135">
    <property type="term" value="P:carbohydrate derivative metabolic process"/>
    <property type="evidence" value="ECO:0007669"/>
    <property type="project" value="UniProtKB-ARBA"/>
</dbReference>
<organism evidence="3 4">
    <name type="scientific">Abeliophyllum distichum</name>
    <dbReference type="NCBI Taxonomy" id="126358"/>
    <lineage>
        <taxon>Eukaryota</taxon>
        <taxon>Viridiplantae</taxon>
        <taxon>Streptophyta</taxon>
        <taxon>Embryophyta</taxon>
        <taxon>Tracheophyta</taxon>
        <taxon>Spermatophyta</taxon>
        <taxon>Magnoliopsida</taxon>
        <taxon>eudicotyledons</taxon>
        <taxon>Gunneridae</taxon>
        <taxon>Pentapetalae</taxon>
        <taxon>asterids</taxon>
        <taxon>lamiids</taxon>
        <taxon>Lamiales</taxon>
        <taxon>Oleaceae</taxon>
        <taxon>Forsythieae</taxon>
        <taxon>Abeliophyllum</taxon>
    </lineage>
</organism>
<dbReference type="Gene3D" id="3.40.50.2000">
    <property type="entry name" value="Glycogen Phosphorylase B"/>
    <property type="match status" value="1"/>
</dbReference>
<accession>A0ABD1T213</accession>
<dbReference type="GO" id="GO:0008194">
    <property type="term" value="F:UDP-glycosyltransferase activity"/>
    <property type="evidence" value="ECO:0007669"/>
    <property type="project" value="UniProtKB-ARBA"/>
</dbReference>
<dbReference type="PANTHER" id="PTHR48044">
    <property type="entry name" value="GLYCOSYLTRANSFERASE"/>
    <property type="match status" value="1"/>
</dbReference>
<dbReference type="InterPro" id="IPR058980">
    <property type="entry name" value="Glyco_transf_N"/>
</dbReference>
<dbReference type="PANTHER" id="PTHR48044:SF82">
    <property type="entry name" value="GLYCOSYLTRANSFERASE"/>
    <property type="match status" value="1"/>
</dbReference>
<dbReference type="SUPFAM" id="SSF53756">
    <property type="entry name" value="UDP-Glycosyltransferase/glycogen phosphorylase"/>
    <property type="match status" value="1"/>
</dbReference>
<proteinExistence type="inferred from homology"/>
<dbReference type="AlphaFoldDB" id="A0ABD1T213"/>
<reference evidence="4" key="1">
    <citation type="submission" date="2024-07" db="EMBL/GenBank/DDBJ databases">
        <title>Two chromosome-level genome assemblies of Korean endemic species Abeliophyllum distichum and Forsythia ovata (Oleaceae).</title>
        <authorList>
            <person name="Jang H."/>
        </authorList>
    </citation>
    <scope>NUCLEOTIDE SEQUENCE [LARGE SCALE GENOMIC DNA]</scope>
</reference>
<protein>
    <submittedName>
        <fullName evidence="3">UDP-glycosyltransferase 91A1</fullName>
    </submittedName>
</protein>
<evidence type="ECO:0000313" key="3">
    <source>
        <dbReference type="EMBL" id="KAL2506708.1"/>
    </source>
</evidence>
<comment type="similarity">
    <text evidence="1">Belongs to the UDP-glycosyltransferase family.</text>
</comment>
<evidence type="ECO:0000256" key="1">
    <source>
        <dbReference type="ARBA" id="ARBA00009995"/>
    </source>
</evidence>
<comment type="caution">
    <text evidence="3">The sequence shown here is derived from an EMBL/GenBank/DDBJ whole genome shotgun (WGS) entry which is preliminary data.</text>
</comment>
<gene>
    <name evidence="3" type="ORF">Adt_22329</name>
</gene>
<evidence type="ECO:0000313" key="4">
    <source>
        <dbReference type="Proteomes" id="UP001604336"/>
    </source>
</evidence>
<dbReference type="EMBL" id="JBFOLK010000006">
    <property type="protein sequence ID" value="KAL2506708.1"/>
    <property type="molecule type" value="Genomic_DNA"/>
</dbReference>